<keyword evidence="2 4" id="KW-0238">DNA-binding</keyword>
<evidence type="ECO:0000313" key="7">
    <source>
        <dbReference type="Proteomes" id="UP001501624"/>
    </source>
</evidence>
<keyword evidence="7" id="KW-1185">Reference proteome</keyword>
<protein>
    <submittedName>
        <fullName evidence="6">TetR/AcrR family transcriptional regulator</fullName>
    </submittedName>
</protein>
<name>A0ABP7HT76_9PSEU</name>
<dbReference type="SUPFAM" id="SSF48498">
    <property type="entry name" value="Tetracyclin repressor-like, C-terminal domain"/>
    <property type="match status" value="1"/>
</dbReference>
<dbReference type="InterPro" id="IPR009057">
    <property type="entry name" value="Homeodomain-like_sf"/>
</dbReference>
<evidence type="ECO:0000256" key="2">
    <source>
        <dbReference type="ARBA" id="ARBA00023125"/>
    </source>
</evidence>
<feature type="domain" description="HTH tetR-type" evidence="5">
    <location>
        <begin position="31"/>
        <end position="91"/>
    </location>
</feature>
<proteinExistence type="predicted"/>
<dbReference type="EMBL" id="BAABCM010000002">
    <property type="protein sequence ID" value="GAA3801729.1"/>
    <property type="molecule type" value="Genomic_DNA"/>
</dbReference>
<dbReference type="InterPro" id="IPR050109">
    <property type="entry name" value="HTH-type_TetR-like_transc_reg"/>
</dbReference>
<dbReference type="SUPFAM" id="SSF46689">
    <property type="entry name" value="Homeodomain-like"/>
    <property type="match status" value="1"/>
</dbReference>
<dbReference type="Gene3D" id="1.10.10.60">
    <property type="entry name" value="Homeodomain-like"/>
    <property type="match status" value="1"/>
</dbReference>
<dbReference type="Proteomes" id="UP001501624">
    <property type="component" value="Unassembled WGS sequence"/>
</dbReference>
<reference evidence="7" key="1">
    <citation type="journal article" date="2019" name="Int. J. Syst. Evol. Microbiol.">
        <title>The Global Catalogue of Microorganisms (GCM) 10K type strain sequencing project: providing services to taxonomists for standard genome sequencing and annotation.</title>
        <authorList>
            <consortium name="The Broad Institute Genomics Platform"/>
            <consortium name="The Broad Institute Genome Sequencing Center for Infectious Disease"/>
            <person name="Wu L."/>
            <person name="Ma J."/>
        </authorList>
    </citation>
    <scope>NUCLEOTIDE SEQUENCE [LARGE SCALE GENOMIC DNA]</scope>
    <source>
        <strain evidence="7">JCM 17017</strain>
    </source>
</reference>
<comment type="caution">
    <text evidence="6">The sequence shown here is derived from an EMBL/GenBank/DDBJ whole genome shotgun (WGS) entry which is preliminary data.</text>
</comment>
<dbReference type="InterPro" id="IPR036271">
    <property type="entry name" value="Tet_transcr_reg_TetR-rel_C_sf"/>
</dbReference>
<gene>
    <name evidence="6" type="ORF">GCM10022380_19000</name>
</gene>
<feature type="DNA-binding region" description="H-T-H motif" evidence="4">
    <location>
        <begin position="54"/>
        <end position="73"/>
    </location>
</feature>
<keyword evidence="1" id="KW-0805">Transcription regulation</keyword>
<evidence type="ECO:0000256" key="4">
    <source>
        <dbReference type="PROSITE-ProRule" id="PRU00335"/>
    </source>
</evidence>
<dbReference type="InterPro" id="IPR001647">
    <property type="entry name" value="HTH_TetR"/>
</dbReference>
<dbReference type="PANTHER" id="PTHR30055:SF151">
    <property type="entry name" value="TRANSCRIPTIONAL REGULATORY PROTEIN"/>
    <property type="match status" value="1"/>
</dbReference>
<evidence type="ECO:0000313" key="6">
    <source>
        <dbReference type="EMBL" id="GAA3801729.1"/>
    </source>
</evidence>
<dbReference type="Pfam" id="PF00440">
    <property type="entry name" value="TetR_N"/>
    <property type="match status" value="1"/>
</dbReference>
<evidence type="ECO:0000256" key="3">
    <source>
        <dbReference type="ARBA" id="ARBA00023163"/>
    </source>
</evidence>
<organism evidence="6 7">
    <name type="scientific">Amycolatopsis tucumanensis</name>
    <dbReference type="NCBI Taxonomy" id="401106"/>
    <lineage>
        <taxon>Bacteria</taxon>
        <taxon>Bacillati</taxon>
        <taxon>Actinomycetota</taxon>
        <taxon>Actinomycetes</taxon>
        <taxon>Pseudonocardiales</taxon>
        <taxon>Pseudonocardiaceae</taxon>
        <taxon>Amycolatopsis</taxon>
    </lineage>
</organism>
<sequence>MADDSKATNLQRSLTLLWSGRSRGRRGPRARLTVERIAQAAVRIADADGLEALSMQRIAAELGYSTMSIYNHIPGKDLLLEVVADVAAGKPPELDDTDDFRQAVRQWVAALWAGFQARPWLLLVPLDHAPMGPHQLAWLDRLLRPLLKAGLVGGQARAAALHLTAVVRGVAQISLGMSGAGKTEDGFPRSEAELTQVLGELINPADYPALAAVQAAESAEDLGDGEALPAALEFGVDRFLDGIEAWVAAR</sequence>
<dbReference type="PANTHER" id="PTHR30055">
    <property type="entry name" value="HTH-TYPE TRANSCRIPTIONAL REGULATOR RUTR"/>
    <property type="match status" value="1"/>
</dbReference>
<dbReference type="Pfam" id="PF02909">
    <property type="entry name" value="TetR_C_1"/>
    <property type="match status" value="1"/>
</dbReference>
<dbReference type="Gene3D" id="1.10.357.10">
    <property type="entry name" value="Tetracycline Repressor, domain 2"/>
    <property type="match status" value="1"/>
</dbReference>
<accession>A0ABP7HT76</accession>
<evidence type="ECO:0000256" key="1">
    <source>
        <dbReference type="ARBA" id="ARBA00023015"/>
    </source>
</evidence>
<evidence type="ECO:0000259" key="5">
    <source>
        <dbReference type="PROSITE" id="PS50977"/>
    </source>
</evidence>
<dbReference type="PROSITE" id="PS50977">
    <property type="entry name" value="HTH_TETR_2"/>
    <property type="match status" value="1"/>
</dbReference>
<keyword evidence="3" id="KW-0804">Transcription</keyword>
<dbReference type="RefSeq" id="WP_020418277.1">
    <property type="nucleotide sequence ID" value="NZ_BAABCM010000002.1"/>
</dbReference>
<dbReference type="InterPro" id="IPR004111">
    <property type="entry name" value="Repressor_TetR_C"/>
</dbReference>